<dbReference type="STRING" id="1120980.GCA_000745955_01497"/>
<keyword evidence="1" id="KW-0812">Transmembrane</keyword>
<dbReference type="RefSeq" id="WP_342345605.1">
    <property type="nucleotide sequence ID" value="NZ_CP091519.2"/>
</dbReference>
<dbReference type="EMBL" id="UFSO01000002">
    <property type="protein sequence ID" value="SSY70012.1"/>
    <property type="molecule type" value="Genomic_DNA"/>
</dbReference>
<keyword evidence="1" id="KW-0472">Membrane</keyword>
<evidence type="ECO:0000256" key="1">
    <source>
        <dbReference type="SAM" id="Phobius"/>
    </source>
</evidence>
<feature type="transmembrane region" description="Helical" evidence="1">
    <location>
        <begin position="58"/>
        <end position="74"/>
    </location>
</feature>
<sequence>MTMFWSIGAGLLVAAMLFYILFRDWDEFVHCVKFYFTPDVISLFQGKWDEDMWAELKLLVWLGLSWLTGWLVYINY</sequence>
<name>A0A376BJT3_9NEIS</name>
<organism evidence="2 3">
    <name type="scientific">Alysiella crassa</name>
    <dbReference type="NCBI Taxonomy" id="153491"/>
    <lineage>
        <taxon>Bacteria</taxon>
        <taxon>Pseudomonadati</taxon>
        <taxon>Pseudomonadota</taxon>
        <taxon>Betaproteobacteria</taxon>
        <taxon>Neisseriales</taxon>
        <taxon>Neisseriaceae</taxon>
        <taxon>Alysiella</taxon>
    </lineage>
</organism>
<reference evidence="2 3" key="1">
    <citation type="submission" date="2018-06" db="EMBL/GenBank/DDBJ databases">
        <authorList>
            <consortium name="Pathogen Informatics"/>
            <person name="Doyle S."/>
        </authorList>
    </citation>
    <scope>NUCLEOTIDE SEQUENCE [LARGE SCALE GENOMIC DNA]</scope>
    <source>
        <strain evidence="2 3">NCTC10283</strain>
    </source>
</reference>
<gene>
    <name evidence="2" type="ORF">NCTC10283_00075</name>
</gene>
<protein>
    <submittedName>
        <fullName evidence="2">Uncharacterized protein</fullName>
    </submittedName>
</protein>
<keyword evidence="3" id="KW-1185">Reference proteome</keyword>
<dbReference type="Proteomes" id="UP000254209">
    <property type="component" value="Unassembled WGS sequence"/>
</dbReference>
<evidence type="ECO:0000313" key="2">
    <source>
        <dbReference type="EMBL" id="SSY70012.1"/>
    </source>
</evidence>
<accession>A0A376BJT3</accession>
<proteinExistence type="predicted"/>
<dbReference type="AlphaFoldDB" id="A0A376BJT3"/>
<keyword evidence="1" id="KW-1133">Transmembrane helix</keyword>
<evidence type="ECO:0000313" key="3">
    <source>
        <dbReference type="Proteomes" id="UP000254209"/>
    </source>
</evidence>